<dbReference type="Pfam" id="PF22041">
    <property type="entry name" value="GST_C_7"/>
    <property type="match status" value="1"/>
</dbReference>
<dbReference type="AlphaFoldDB" id="A0A6G1IY11"/>
<dbReference type="InterPro" id="IPR054416">
    <property type="entry name" value="GST_UstS-like_C"/>
</dbReference>
<evidence type="ECO:0000313" key="4">
    <source>
        <dbReference type="EMBL" id="KAF2682830.1"/>
    </source>
</evidence>
<dbReference type="Gene3D" id="1.20.1050.10">
    <property type="match status" value="1"/>
</dbReference>
<evidence type="ECO:0000256" key="1">
    <source>
        <dbReference type="SAM" id="SignalP"/>
    </source>
</evidence>
<dbReference type="OrthoDB" id="4951845at2759"/>
<evidence type="ECO:0000313" key="5">
    <source>
        <dbReference type="Proteomes" id="UP000799291"/>
    </source>
</evidence>
<dbReference type="Gene3D" id="3.40.30.10">
    <property type="entry name" value="Glutaredoxin"/>
    <property type="match status" value="1"/>
</dbReference>
<feature type="signal peptide" evidence="1">
    <location>
        <begin position="1"/>
        <end position="34"/>
    </location>
</feature>
<keyword evidence="1" id="KW-0732">Signal</keyword>
<proteinExistence type="predicted"/>
<protein>
    <submittedName>
        <fullName evidence="4">Uncharacterized protein</fullName>
    </submittedName>
</protein>
<dbReference type="InterPro" id="IPR004045">
    <property type="entry name" value="Glutathione_S-Trfase_N"/>
</dbReference>
<dbReference type="EMBL" id="MU005586">
    <property type="protein sequence ID" value="KAF2682830.1"/>
    <property type="molecule type" value="Genomic_DNA"/>
</dbReference>
<dbReference type="Pfam" id="PF13409">
    <property type="entry name" value="GST_N_2"/>
    <property type="match status" value="1"/>
</dbReference>
<accession>A0A6G1IY11</accession>
<evidence type="ECO:0000259" key="2">
    <source>
        <dbReference type="Pfam" id="PF13409"/>
    </source>
</evidence>
<dbReference type="SUPFAM" id="SSF52833">
    <property type="entry name" value="Thioredoxin-like"/>
    <property type="match status" value="1"/>
</dbReference>
<reference evidence="4" key="1">
    <citation type="journal article" date="2020" name="Stud. Mycol.">
        <title>101 Dothideomycetes genomes: a test case for predicting lifestyles and emergence of pathogens.</title>
        <authorList>
            <person name="Haridas S."/>
            <person name="Albert R."/>
            <person name="Binder M."/>
            <person name="Bloem J."/>
            <person name="Labutti K."/>
            <person name="Salamov A."/>
            <person name="Andreopoulos B."/>
            <person name="Baker S."/>
            <person name="Barry K."/>
            <person name="Bills G."/>
            <person name="Bluhm B."/>
            <person name="Cannon C."/>
            <person name="Castanera R."/>
            <person name="Culley D."/>
            <person name="Daum C."/>
            <person name="Ezra D."/>
            <person name="Gonzalez J."/>
            <person name="Henrissat B."/>
            <person name="Kuo A."/>
            <person name="Liang C."/>
            <person name="Lipzen A."/>
            <person name="Lutzoni F."/>
            <person name="Magnuson J."/>
            <person name="Mondo S."/>
            <person name="Nolan M."/>
            <person name="Ohm R."/>
            <person name="Pangilinan J."/>
            <person name="Park H.-J."/>
            <person name="Ramirez L."/>
            <person name="Alfaro M."/>
            <person name="Sun H."/>
            <person name="Tritt A."/>
            <person name="Yoshinaga Y."/>
            <person name="Zwiers L.-H."/>
            <person name="Turgeon B."/>
            <person name="Goodwin S."/>
            <person name="Spatafora J."/>
            <person name="Crous P."/>
            <person name="Grigoriev I."/>
        </authorList>
    </citation>
    <scope>NUCLEOTIDE SEQUENCE</scope>
    <source>
        <strain evidence="4">CBS 122367</strain>
    </source>
</reference>
<keyword evidence="5" id="KW-1185">Reference proteome</keyword>
<organism evidence="4 5">
    <name type="scientific">Lentithecium fluviatile CBS 122367</name>
    <dbReference type="NCBI Taxonomy" id="1168545"/>
    <lineage>
        <taxon>Eukaryota</taxon>
        <taxon>Fungi</taxon>
        <taxon>Dikarya</taxon>
        <taxon>Ascomycota</taxon>
        <taxon>Pezizomycotina</taxon>
        <taxon>Dothideomycetes</taxon>
        <taxon>Pleosporomycetidae</taxon>
        <taxon>Pleosporales</taxon>
        <taxon>Massarineae</taxon>
        <taxon>Lentitheciaceae</taxon>
        <taxon>Lentithecium</taxon>
    </lineage>
</organism>
<name>A0A6G1IY11_9PLEO</name>
<dbReference type="InterPro" id="IPR036249">
    <property type="entry name" value="Thioredoxin-like_sf"/>
</dbReference>
<feature type="domain" description="GST N-terminal" evidence="2">
    <location>
        <begin position="71"/>
        <end position="147"/>
    </location>
</feature>
<sequence>MPAPGNKKGRSRTVLVIPLFYLLHIHRHIYLGCGDNVDVSSWVFRWLGADEVIREPEIVLYDLACTKNICFSPAVWRIRLILNYKLIPYRTVFLEFPDIEPTLKGLSLVLGESASGTKNKYTVPAIRHVPTNTYMMDSVPIAQFLESIYPDPVVLSTSELGREIEAKARAVIGTAFRTLVMPREMNILSPPAQEYFRRTREASLGHRLEDLLEQDKQEQAWDAVGDGMRAVSKLLRTHKADGPFVIGAWPSGTDFFVAGALHSVSVVDEGVFQRIIKDPAFGEIYGACLPYMEKND</sequence>
<gene>
    <name evidence="4" type="ORF">K458DRAFT_478750</name>
</gene>
<feature type="chain" id="PRO_5026079162" evidence="1">
    <location>
        <begin position="35"/>
        <end position="296"/>
    </location>
</feature>
<feature type="domain" description="Glutathione S-transferase UstS-like C-terminal" evidence="3">
    <location>
        <begin position="170"/>
        <end position="268"/>
    </location>
</feature>
<dbReference type="Proteomes" id="UP000799291">
    <property type="component" value="Unassembled WGS sequence"/>
</dbReference>
<evidence type="ECO:0000259" key="3">
    <source>
        <dbReference type="Pfam" id="PF22041"/>
    </source>
</evidence>